<dbReference type="Proteomes" id="UP000298327">
    <property type="component" value="Unassembled WGS sequence"/>
</dbReference>
<dbReference type="InterPro" id="IPR039261">
    <property type="entry name" value="FNR_nucleotide-bd"/>
</dbReference>
<evidence type="ECO:0000259" key="16">
    <source>
        <dbReference type="PROSITE" id="PS51384"/>
    </source>
</evidence>
<dbReference type="SUPFAM" id="SSF52343">
    <property type="entry name" value="Ferredoxin reductase-like, C-terminal NADP-linked domain"/>
    <property type="match status" value="1"/>
</dbReference>
<dbReference type="InterPro" id="IPR013112">
    <property type="entry name" value="FAD-bd_8"/>
</dbReference>
<dbReference type="PANTHER" id="PTHR32361">
    <property type="entry name" value="FERRIC/CUPRIC REDUCTASE TRANSMEMBRANE COMPONENT"/>
    <property type="match status" value="1"/>
</dbReference>
<evidence type="ECO:0000313" key="17">
    <source>
        <dbReference type="EMBL" id="TFY70309.1"/>
    </source>
</evidence>
<dbReference type="InterPro" id="IPR017938">
    <property type="entry name" value="Riboflavin_synthase-like_b-brl"/>
</dbReference>
<feature type="transmembrane region" description="Helical" evidence="15">
    <location>
        <begin position="351"/>
        <end position="368"/>
    </location>
</feature>
<dbReference type="EC" id="1.16.1.9" evidence="3"/>
<feature type="region of interest" description="Disordered" evidence="14">
    <location>
        <begin position="1238"/>
        <end position="1261"/>
    </location>
</feature>
<keyword evidence="18" id="KW-1185">Reference proteome</keyword>
<keyword evidence="10" id="KW-0406">Ion transport</keyword>
<feature type="region of interest" description="Disordered" evidence="14">
    <location>
        <begin position="905"/>
        <end position="944"/>
    </location>
</feature>
<comment type="catalytic activity">
    <reaction evidence="13">
        <text>2 a Fe(II)-siderophore + NADP(+) + H(+) = 2 a Fe(III)-siderophore + NADPH</text>
        <dbReference type="Rhea" id="RHEA:28795"/>
        <dbReference type="Rhea" id="RHEA-COMP:11342"/>
        <dbReference type="Rhea" id="RHEA-COMP:11344"/>
        <dbReference type="ChEBI" id="CHEBI:15378"/>
        <dbReference type="ChEBI" id="CHEBI:29033"/>
        <dbReference type="ChEBI" id="CHEBI:29034"/>
        <dbReference type="ChEBI" id="CHEBI:57783"/>
        <dbReference type="ChEBI" id="CHEBI:58349"/>
        <dbReference type="EC" id="1.16.1.9"/>
    </reaction>
</comment>
<feature type="compositionally biased region" description="Polar residues" evidence="14">
    <location>
        <begin position="837"/>
        <end position="851"/>
    </location>
</feature>
<dbReference type="InterPro" id="IPR013130">
    <property type="entry name" value="Fe3_Rdtase_TM_dom"/>
</dbReference>
<protein>
    <recommendedName>
        <fullName evidence="3">ferric-chelate reductase (NADPH)</fullName>
        <ecNumber evidence="3">1.16.1.9</ecNumber>
    </recommendedName>
</protein>
<feature type="transmembrane region" description="Helical" evidence="15">
    <location>
        <begin position="167"/>
        <end position="189"/>
    </location>
</feature>
<evidence type="ECO:0000256" key="8">
    <source>
        <dbReference type="ARBA" id="ARBA00022989"/>
    </source>
</evidence>
<dbReference type="SUPFAM" id="SSF63380">
    <property type="entry name" value="Riboflavin synthase domain-like"/>
    <property type="match status" value="1"/>
</dbReference>
<sequence>MCFGQPQQLQLYAHGLVFASVGEKASIEMMVAINDISYLTRAPTVIVPQASFLLEDPFLTFLRFFTAEIILSGDSRMANPPTSWPVSRGFARVCNPVAWTRRMMIHSVLAVSSFSGHSTWLAPPIKSSGVLGRTRVLGMTDSAPILAQVNPDKVLRKARAANYPKQVWYFIAVFIFLVGISNVVSRLFAISRRRSEAPKDVEGTQRSLTSKISYRRVPVAIINAFRMVAFRTVIPLGGGFTMNLAEAFTTATYIIILFVWALINTTNLAGGKYDPTYYANRAGDIAAAQTPLIVALAMKNNPISFITGISFDKLNYLHRMCSRTICILLWVHAGGRISLGLHGDISIKTAVLRWGIVAIVALTLLCIVSIRPARQLEYEYFLIVHFLFVFFFLLGGVIHARHFDKDSYLWPSFLLWALDRFIRFVRVVIFNHSYFGFKSGLGTFDATVEPVAPGYVRLRFRRPKHLHWSPGQSAYLTMPGVSQHPFEAHPFTMANADISHRTSDAAAAISGPAFSEKDKANADMALAATGKDIVFLVNAKEGFTKRLRDIASSSGTLKVFLDGPYGTPPSVHNFGSAVLIAGGSGITFTMPILEDLVHRACHKPLVCRNVTFIWIIRHVEHIDMVYEDLKKVLAAAPESLSVDIRIFVTNSTTDLVGSEEASIDTQVEQGEKGDPMSRIMSLSRTKVEKGRPDVPQLLDEVSATARGRMTVNVCGPYGLANSVRGALCTPSGLSNILHGGPSVELYIEAFGFAARRGDHADGVHRQPPPGETETGAYLMVPAMIELYIPQLRLQPLHLHLKVLPRFIMSSKQTTFLFVVPSLNTKRHSNKPPVSAAKKQTVSSAMQGQNKTLSRTVTRKVINTLGLIVPPQPKVPLRKPAPTSSDVHRHATAARAVKLALGMKQRALAPQTDPRSSPASTVRKPSTWAERQRKIRRGDMSATEPLRQVSKMPPVKANAIPCRLPLAIHRLPSKGAVTTRVSKAAALTPRRNPQSPTRACHSPRKPVTLKTTTPKAAILEATPLKAAPPMTVPLKTTPLKTTPLKTTSLKATPPKPKASPVKVTTLQAIPLKQTPLQATPLEEMPLKASLQKTTPGKVTLPKATPPKATPPKATSSMTTQLKATPPKTPAPRLKFSRGKGSIPDSPKNLTQSQQEKETPNSYLPPLAEAIGCDSVVGSPIAGADGKTSACAELLFATPSKTTPVTKNKASNVTSRLNGADLNDDAHPKKTVVEELIARRKNVDQSSPRTVPSTPELTFSSSTSSTISQLVDTPFGSRRIRRLVIPVFDESQSVSRNEDVCKEVDALRAQKRVRGGGFPLGAGENGVSLKAFSIINRVRRDSGMHALTEIHINKRNDINLDN</sequence>
<keyword evidence="5" id="KW-1003">Cell membrane</keyword>
<dbReference type="GO" id="GO:0015677">
    <property type="term" value="P:copper ion import"/>
    <property type="evidence" value="ECO:0007669"/>
    <property type="project" value="TreeGrafter"/>
</dbReference>
<feature type="region of interest" description="Disordered" evidence="14">
    <location>
        <begin position="984"/>
        <end position="1008"/>
    </location>
</feature>
<keyword evidence="4" id="KW-0813">Transport</keyword>
<dbReference type="Pfam" id="PF08022">
    <property type="entry name" value="FAD_binding_8"/>
    <property type="match status" value="1"/>
</dbReference>
<proteinExistence type="inferred from homology"/>
<accession>A0A4Y9ZA88</accession>
<evidence type="ECO:0000256" key="12">
    <source>
        <dbReference type="ARBA" id="ARBA00023180"/>
    </source>
</evidence>
<dbReference type="InterPro" id="IPR017927">
    <property type="entry name" value="FAD-bd_FR_type"/>
</dbReference>
<evidence type="ECO:0000256" key="3">
    <source>
        <dbReference type="ARBA" id="ARBA00012668"/>
    </source>
</evidence>
<feature type="region of interest" description="Disordered" evidence="14">
    <location>
        <begin position="1089"/>
        <end position="1162"/>
    </location>
</feature>
<dbReference type="SFLD" id="SFLDS00052">
    <property type="entry name" value="Ferric_Reductase_Domain"/>
    <property type="match status" value="1"/>
</dbReference>
<evidence type="ECO:0000256" key="9">
    <source>
        <dbReference type="ARBA" id="ARBA00023002"/>
    </source>
</evidence>
<keyword evidence="12" id="KW-0325">Glycoprotein</keyword>
<keyword evidence="11 15" id="KW-0472">Membrane</keyword>
<dbReference type="Gene3D" id="3.40.50.80">
    <property type="entry name" value="Nucleotide-binding domain of ferredoxin-NADP reductase (FNR) module"/>
    <property type="match status" value="1"/>
</dbReference>
<evidence type="ECO:0000256" key="15">
    <source>
        <dbReference type="SAM" id="Phobius"/>
    </source>
</evidence>
<dbReference type="SFLD" id="SFLDG01168">
    <property type="entry name" value="Ferric_reductase_subgroup_(FRE"/>
    <property type="match status" value="1"/>
</dbReference>
<feature type="transmembrane region" description="Helical" evidence="15">
    <location>
        <begin position="217"/>
        <end position="234"/>
    </location>
</feature>
<dbReference type="GO" id="GO:0052851">
    <property type="term" value="F:ferric-chelate reductase (NADPH) activity"/>
    <property type="evidence" value="ECO:0007669"/>
    <property type="project" value="UniProtKB-EC"/>
</dbReference>
<gene>
    <name evidence="17" type="ORF">EVG20_g2695</name>
</gene>
<evidence type="ECO:0000256" key="7">
    <source>
        <dbReference type="ARBA" id="ARBA00022982"/>
    </source>
</evidence>
<name>A0A4Y9ZA88_9AGAM</name>
<evidence type="ECO:0000256" key="10">
    <source>
        <dbReference type="ARBA" id="ARBA00023065"/>
    </source>
</evidence>
<feature type="region of interest" description="Disordered" evidence="14">
    <location>
        <begin position="826"/>
        <end position="851"/>
    </location>
</feature>
<evidence type="ECO:0000256" key="6">
    <source>
        <dbReference type="ARBA" id="ARBA00022692"/>
    </source>
</evidence>
<dbReference type="Pfam" id="PF01794">
    <property type="entry name" value="Ferric_reduct"/>
    <property type="match status" value="1"/>
</dbReference>
<dbReference type="EMBL" id="SEOQ01000109">
    <property type="protein sequence ID" value="TFY70309.1"/>
    <property type="molecule type" value="Genomic_DNA"/>
</dbReference>
<dbReference type="OrthoDB" id="4494341at2759"/>
<evidence type="ECO:0000256" key="14">
    <source>
        <dbReference type="SAM" id="MobiDB-lite"/>
    </source>
</evidence>
<dbReference type="Pfam" id="PF08030">
    <property type="entry name" value="NAD_binding_6"/>
    <property type="match status" value="1"/>
</dbReference>
<keyword evidence="7" id="KW-0249">Electron transport</keyword>
<feature type="transmembrane region" description="Helical" evidence="15">
    <location>
        <begin position="240"/>
        <end position="263"/>
    </location>
</feature>
<dbReference type="InterPro" id="IPR051410">
    <property type="entry name" value="Ferric/Cupric_Reductase"/>
</dbReference>
<dbReference type="STRING" id="205917.A0A4Y9ZA88"/>
<feature type="compositionally biased region" description="Low complexity" evidence="14">
    <location>
        <begin position="1031"/>
        <end position="1061"/>
    </location>
</feature>
<comment type="caution">
    <text evidence="17">The sequence shown here is derived from an EMBL/GenBank/DDBJ whole genome shotgun (WGS) entry which is preliminary data.</text>
</comment>
<dbReference type="InterPro" id="IPR013121">
    <property type="entry name" value="Fe_red_NAD-bd_6"/>
</dbReference>
<comment type="subcellular location">
    <subcellularLocation>
        <location evidence="1">Cell membrane</location>
        <topology evidence="1">Multi-pass membrane protein</topology>
    </subcellularLocation>
</comment>
<evidence type="ECO:0000256" key="1">
    <source>
        <dbReference type="ARBA" id="ARBA00004651"/>
    </source>
</evidence>
<dbReference type="CDD" id="cd06186">
    <property type="entry name" value="NOX_Duox_like_FAD_NADP"/>
    <property type="match status" value="1"/>
</dbReference>
<keyword evidence="6 15" id="KW-0812">Transmembrane</keyword>
<dbReference type="PANTHER" id="PTHR32361:SF9">
    <property type="entry name" value="FERRIC REDUCTASE TRANSMEMBRANE COMPONENT 3-RELATED"/>
    <property type="match status" value="1"/>
</dbReference>
<evidence type="ECO:0000256" key="2">
    <source>
        <dbReference type="ARBA" id="ARBA00006278"/>
    </source>
</evidence>
<keyword evidence="8 15" id="KW-1133">Transmembrane helix</keyword>
<feature type="region of interest" description="Disordered" evidence="14">
    <location>
        <begin position="1027"/>
        <end position="1061"/>
    </location>
</feature>
<evidence type="ECO:0000256" key="13">
    <source>
        <dbReference type="ARBA" id="ARBA00048483"/>
    </source>
</evidence>
<dbReference type="PROSITE" id="PS51384">
    <property type="entry name" value="FAD_FR"/>
    <property type="match status" value="1"/>
</dbReference>
<dbReference type="GO" id="GO:0006879">
    <property type="term" value="P:intracellular iron ion homeostasis"/>
    <property type="evidence" value="ECO:0007669"/>
    <property type="project" value="TreeGrafter"/>
</dbReference>
<feature type="transmembrane region" description="Helical" evidence="15">
    <location>
        <begin position="380"/>
        <end position="398"/>
    </location>
</feature>
<reference evidence="17 18" key="1">
    <citation type="submission" date="2019-02" db="EMBL/GenBank/DDBJ databases">
        <title>Genome sequencing of the rare red list fungi Dentipellis fragilis.</title>
        <authorList>
            <person name="Buettner E."/>
            <person name="Kellner H."/>
        </authorList>
    </citation>
    <scope>NUCLEOTIDE SEQUENCE [LARGE SCALE GENOMIC DNA]</scope>
    <source>
        <strain evidence="17 18">DSM 105465</strain>
    </source>
</reference>
<dbReference type="GO" id="GO:0005886">
    <property type="term" value="C:plasma membrane"/>
    <property type="evidence" value="ECO:0007669"/>
    <property type="project" value="UniProtKB-SubCell"/>
</dbReference>
<evidence type="ECO:0000256" key="5">
    <source>
        <dbReference type="ARBA" id="ARBA00022475"/>
    </source>
</evidence>
<feature type="transmembrane region" description="Helical" evidence="15">
    <location>
        <begin position="320"/>
        <end position="339"/>
    </location>
</feature>
<feature type="compositionally biased region" description="Polar residues" evidence="14">
    <location>
        <begin position="912"/>
        <end position="923"/>
    </location>
</feature>
<comment type="similarity">
    <text evidence="2">Belongs to the ferric reductase (FRE) family.</text>
</comment>
<dbReference type="GO" id="GO:0006826">
    <property type="term" value="P:iron ion transport"/>
    <property type="evidence" value="ECO:0007669"/>
    <property type="project" value="TreeGrafter"/>
</dbReference>
<feature type="domain" description="FAD-binding FR-type" evidence="16">
    <location>
        <begin position="414"/>
        <end position="571"/>
    </location>
</feature>
<evidence type="ECO:0000313" key="18">
    <source>
        <dbReference type="Proteomes" id="UP000298327"/>
    </source>
</evidence>
<organism evidence="17 18">
    <name type="scientific">Dentipellis fragilis</name>
    <dbReference type="NCBI Taxonomy" id="205917"/>
    <lineage>
        <taxon>Eukaryota</taxon>
        <taxon>Fungi</taxon>
        <taxon>Dikarya</taxon>
        <taxon>Basidiomycota</taxon>
        <taxon>Agaricomycotina</taxon>
        <taxon>Agaricomycetes</taxon>
        <taxon>Russulales</taxon>
        <taxon>Hericiaceae</taxon>
        <taxon>Dentipellis</taxon>
    </lineage>
</organism>
<feature type="compositionally biased region" description="Low complexity" evidence="14">
    <location>
        <begin position="1251"/>
        <end position="1261"/>
    </location>
</feature>
<evidence type="ECO:0000256" key="11">
    <source>
        <dbReference type="ARBA" id="ARBA00023136"/>
    </source>
</evidence>
<keyword evidence="9" id="KW-0560">Oxidoreductase</keyword>
<evidence type="ECO:0000256" key="4">
    <source>
        <dbReference type="ARBA" id="ARBA00022448"/>
    </source>
</evidence>